<dbReference type="PANTHER" id="PTHR46361">
    <property type="entry name" value="ELECTRON CARRIER/ PROTEIN DISULFIDE OXIDOREDUCTASE"/>
    <property type="match status" value="1"/>
</dbReference>
<sequence length="275" mass="31626">MDDAKSKQLMLRKGSLITKFLKFHFILACLSFFILGPTHANAFDFSEWDVLLKKYVEPDVIDGISLNTVAYGKLRLDPVFHQLESKLRLFSPTKLRTHQEKLAFWINVYNIFAVKIVTANYPLKSIKNVGGLFKSVWKIKAGTVGGEKYSLDEIEHGILRKMGDPRIHTAIVCASISCPNLSKKAYKSEKLNEQLDMQMSDFLANPNKGMRVDNNQQSKRILLSPIFDWFAEDFKSSGGVRKFIKPYVPTRYRHALENTQYPISYMDYNWSINGR</sequence>
<reference evidence="2" key="1">
    <citation type="submission" date="2018-05" db="EMBL/GenBank/DDBJ databases">
        <authorList>
            <person name="Lanie J.A."/>
            <person name="Ng W.-L."/>
            <person name="Kazmierczak K.M."/>
            <person name="Andrzejewski T.M."/>
            <person name="Davidsen T.M."/>
            <person name="Wayne K.J."/>
            <person name="Tettelin H."/>
            <person name="Glass J.I."/>
            <person name="Rusch D."/>
            <person name="Podicherti R."/>
            <person name="Tsui H.-C.T."/>
            <person name="Winkler M.E."/>
        </authorList>
    </citation>
    <scope>NUCLEOTIDE SEQUENCE</scope>
</reference>
<name>A0A381V9R4_9ZZZZ</name>
<dbReference type="EMBL" id="UINC01008155">
    <property type="protein sequence ID" value="SVA36761.1"/>
    <property type="molecule type" value="Genomic_DNA"/>
</dbReference>
<gene>
    <name evidence="2" type="ORF">METZ01_LOCUS89615</name>
</gene>
<evidence type="ECO:0000259" key="1">
    <source>
        <dbReference type="Pfam" id="PF04784"/>
    </source>
</evidence>
<dbReference type="Pfam" id="PF04784">
    <property type="entry name" value="DUF547"/>
    <property type="match status" value="1"/>
</dbReference>
<dbReference type="PANTHER" id="PTHR46361:SF3">
    <property type="entry name" value="ELECTRON CARRIER_ PROTEIN DISULFIDE OXIDOREDUCTASE"/>
    <property type="match status" value="1"/>
</dbReference>
<dbReference type="AlphaFoldDB" id="A0A381V9R4"/>
<accession>A0A381V9R4</accession>
<protein>
    <recommendedName>
        <fullName evidence="1">DUF547 domain-containing protein</fullName>
    </recommendedName>
</protein>
<dbReference type="InterPro" id="IPR006869">
    <property type="entry name" value="DUF547"/>
</dbReference>
<feature type="domain" description="DUF547" evidence="1">
    <location>
        <begin position="97"/>
        <end position="203"/>
    </location>
</feature>
<evidence type="ECO:0000313" key="2">
    <source>
        <dbReference type="EMBL" id="SVA36761.1"/>
    </source>
</evidence>
<proteinExistence type="predicted"/>
<organism evidence="2">
    <name type="scientific">marine metagenome</name>
    <dbReference type="NCBI Taxonomy" id="408172"/>
    <lineage>
        <taxon>unclassified sequences</taxon>
        <taxon>metagenomes</taxon>
        <taxon>ecological metagenomes</taxon>
    </lineage>
</organism>